<organism evidence="2">
    <name type="scientific">Pseudomonas aeruginosa</name>
    <dbReference type="NCBI Taxonomy" id="287"/>
    <lineage>
        <taxon>Bacteria</taxon>
        <taxon>Pseudomonadati</taxon>
        <taxon>Pseudomonadota</taxon>
        <taxon>Gammaproteobacteria</taxon>
        <taxon>Pseudomonadales</taxon>
        <taxon>Pseudomonadaceae</taxon>
        <taxon>Pseudomonas</taxon>
    </lineage>
</organism>
<reference evidence="2" key="1">
    <citation type="submission" date="2019-09" db="EMBL/GenBank/DDBJ databases">
        <authorList>
            <person name="Gross C."/>
            <person name="Bohn E."/>
        </authorList>
    </citation>
    <scope>NUCLEOTIDE SEQUENCE</scope>
    <source>
        <strain evidence="2">ID40</strain>
    </source>
</reference>
<protein>
    <submittedName>
        <fullName evidence="2">DNA-damage-inducible protein D</fullName>
    </submittedName>
</protein>
<evidence type="ECO:0000313" key="2">
    <source>
        <dbReference type="EMBL" id="VVH84948.1"/>
    </source>
</evidence>
<accession>A0A5B3A528</accession>
<gene>
    <name evidence="2" type="ORF">TUEID40_06168</name>
</gene>
<dbReference type="EMBL" id="LR700248">
    <property type="protein sequence ID" value="VVH84948.1"/>
    <property type="molecule type" value="Genomic_DNA"/>
</dbReference>
<sequence length="289" mass="32624">MGKIDGQQLDLAIPMTDTDVFHFDDSRPHFDGLCRKNGITYWYARDFMEMLGYQTFSSFNKAVQKAIAACTTLGIDVMENFQQVDREINGKSERDYKLSRFACYLTAMNGDTKKPEVARAQAYFAAVAETFKRYIEAAEDVERVLIRDEISQHEKALSNVAKDAGVTEYHFFQNAGYRGLYNMNLKDLKDYKGLSGKDAGRSLLDFMGKQELAANLFRVTQTEAKLANEGIRGQKAAERAAESVGRKVRETMIEISGDTPESLPLARDIKQVKGDLKASSREFKKLDKN</sequence>
<proteinExistence type="predicted"/>
<dbReference type="Pfam" id="PF02498">
    <property type="entry name" value="Bro-N"/>
    <property type="match status" value="1"/>
</dbReference>
<dbReference type="InterPro" id="IPR003497">
    <property type="entry name" value="BRO_N_domain"/>
</dbReference>
<feature type="domain" description="Bro-N" evidence="1">
    <location>
        <begin position="36"/>
        <end position="122"/>
    </location>
</feature>
<name>A0A5B3A528_PSEAI</name>
<dbReference type="AlphaFoldDB" id="A0A5B3A528"/>
<evidence type="ECO:0000259" key="1">
    <source>
        <dbReference type="Pfam" id="PF02498"/>
    </source>
</evidence>
<dbReference type="RefSeq" id="WP_023113725.1">
    <property type="nucleotide sequence ID" value="NZ_CP039749.1"/>
</dbReference>